<dbReference type="EMBL" id="LT607752">
    <property type="protein sequence ID" value="SCG80893.1"/>
    <property type="molecule type" value="Genomic_DNA"/>
</dbReference>
<protein>
    <submittedName>
        <fullName evidence="1">Uncharacterized protein</fullName>
    </submittedName>
</protein>
<keyword evidence="2" id="KW-1185">Reference proteome</keyword>
<accession>A0A1C5KDN2</accession>
<sequence length="257" mass="28547">MPTGHIMVTVGSGCWMTDAMGVVHAEGRPAATRTQHAIRVLVLLAECGEPPRESDPTDAVRAIRSELRLQAMDFWMRNPDYLADELVTMVEAGKVHEGYLDVAWSLLNDLEPDLRWYPMPRWFFGAYEQLDDAFSILETYGLAMLNRTGQPGKKSQRNQFFLTQAGADAAVALEEEPVLNWYAKQVKLVKLVAGDDVGQRLKDRQYQQATYAGTELGLDIAPIAPRVQHRLAVLRASAPTESRMPVNAGVDSTEGYA</sequence>
<gene>
    <name evidence="1" type="ORF">GA0070623_5261</name>
</gene>
<evidence type="ECO:0000313" key="2">
    <source>
        <dbReference type="Proteomes" id="UP000198226"/>
    </source>
</evidence>
<organism evidence="1 2">
    <name type="scientific">Micromonospora rifamycinica</name>
    <dbReference type="NCBI Taxonomy" id="291594"/>
    <lineage>
        <taxon>Bacteria</taxon>
        <taxon>Bacillati</taxon>
        <taxon>Actinomycetota</taxon>
        <taxon>Actinomycetes</taxon>
        <taxon>Micromonosporales</taxon>
        <taxon>Micromonosporaceae</taxon>
        <taxon>Micromonospora</taxon>
    </lineage>
</organism>
<name>A0A1C5KDN2_9ACTN</name>
<dbReference type="Proteomes" id="UP000198226">
    <property type="component" value="Chromosome I"/>
</dbReference>
<dbReference type="AlphaFoldDB" id="A0A1C5KDN2"/>
<evidence type="ECO:0000313" key="1">
    <source>
        <dbReference type="EMBL" id="SCG80893.1"/>
    </source>
</evidence>
<proteinExistence type="predicted"/>
<reference evidence="2" key="1">
    <citation type="submission" date="2016-06" db="EMBL/GenBank/DDBJ databases">
        <authorList>
            <person name="Varghese N."/>
            <person name="Submissions Spin"/>
        </authorList>
    </citation>
    <scope>NUCLEOTIDE SEQUENCE [LARGE SCALE GENOMIC DNA]</scope>
    <source>
        <strain evidence="2">DSM 44983</strain>
    </source>
</reference>